<protein>
    <recommendedName>
        <fullName evidence="5">S-adenosylmethionine-dependent methyltransferase domain-containing protein</fullName>
    </recommendedName>
</protein>
<comment type="caution">
    <text evidence="6">The sequence shown here is derived from an EMBL/GenBank/DDBJ whole genome shotgun (WGS) entry which is preliminary data.</text>
</comment>
<dbReference type="Gene3D" id="3.40.50.150">
    <property type="entry name" value="Vaccinia Virus protein VP39"/>
    <property type="match status" value="1"/>
</dbReference>
<dbReference type="InterPro" id="IPR029063">
    <property type="entry name" value="SAM-dependent_MTases_sf"/>
</dbReference>
<dbReference type="PANTHER" id="PTHR43042">
    <property type="entry name" value="SAM-DEPENDENT METHYLTRANSFERASE"/>
    <property type="match status" value="1"/>
</dbReference>
<name>A0ABD3NXK6_9STRA</name>
<sequence length="419" mass="46761">MAVCYHLLLVASAWLEIQYVDGLQLRHADAVIRRSSAGQGAIPALSSSYELDLQKKLPYRTLGHPDLLQAIANFPNQLFGEGSMYPSTVDAQRLFHGRGGLYEGANHLTLDFYPPVFLLTSFEELKDDELDAYSVALGNVWKSLMATRCVESNNIDESDATTNNQETPFTWVHQCRAEKGNSTTRLMTGTIPDSHIVTESNGKDKYYVHLLKGQNHGLFLDMSEGRKWLQRKCAEPEINTVLNLFAYTCAFSVAALNGGAETVVNVDMSRGALKTGQRNHDLNKLTGNDGKGTAKFLSHDLFKSWGKIKRLGPYDVVVADPPSYQKGSFVASKDYIKVIRRLPSLLRPYGYALLCLNAPELTTEFLLEQVNEGVPNDELCFVERLDNPLAFASAFPEKALKVLVFQYKPMNHVSEEDDR</sequence>
<dbReference type="SUPFAM" id="SSF53335">
    <property type="entry name" value="S-adenosyl-L-methionine-dependent methyltransferases"/>
    <property type="match status" value="1"/>
</dbReference>
<keyword evidence="4" id="KW-0732">Signal</keyword>
<dbReference type="Pfam" id="PF10672">
    <property type="entry name" value="Methyltrans_SAM"/>
    <property type="match status" value="1"/>
</dbReference>
<feature type="chain" id="PRO_5044761893" description="S-adenosylmethionine-dependent methyltransferase domain-containing protein" evidence="4">
    <location>
        <begin position="23"/>
        <end position="419"/>
    </location>
</feature>
<dbReference type="EMBL" id="JALLPJ020000899">
    <property type="protein sequence ID" value="KAL3780278.1"/>
    <property type="molecule type" value="Genomic_DNA"/>
</dbReference>
<keyword evidence="7" id="KW-1185">Reference proteome</keyword>
<evidence type="ECO:0000256" key="1">
    <source>
        <dbReference type="ARBA" id="ARBA00022603"/>
    </source>
</evidence>
<dbReference type="GO" id="GO:0032259">
    <property type="term" value="P:methylation"/>
    <property type="evidence" value="ECO:0007669"/>
    <property type="project" value="UniProtKB-KW"/>
</dbReference>
<proteinExistence type="predicted"/>
<dbReference type="Proteomes" id="UP001530400">
    <property type="component" value="Unassembled WGS sequence"/>
</dbReference>
<dbReference type="GO" id="GO:0008168">
    <property type="term" value="F:methyltransferase activity"/>
    <property type="evidence" value="ECO:0007669"/>
    <property type="project" value="UniProtKB-KW"/>
</dbReference>
<evidence type="ECO:0000259" key="5">
    <source>
        <dbReference type="Pfam" id="PF10672"/>
    </source>
</evidence>
<evidence type="ECO:0000256" key="3">
    <source>
        <dbReference type="ARBA" id="ARBA00022691"/>
    </source>
</evidence>
<feature type="signal peptide" evidence="4">
    <location>
        <begin position="1"/>
        <end position="22"/>
    </location>
</feature>
<accession>A0ABD3NXK6</accession>
<evidence type="ECO:0000256" key="2">
    <source>
        <dbReference type="ARBA" id="ARBA00022679"/>
    </source>
</evidence>
<gene>
    <name evidence="6" type="ORF">ACHAWO_007055</name>
</gene>
<feature type="domain" description="S-adenosylmethionine-dependent methyltransferase" evidence="5">
    <location>
        <begin position="92"/>
        <end position="405"/>
    </location>
</feature>
<keyword evidence="3" id="KW-0949">S-adenosyl-L-methionine</keyword>
<reference evidence="6 7" key="1">
    <citation type="submission" date="2024-10" db="EMBL/GenBank/DDBJ databases">
        <title>Updated reference genomes for cyclostephanoid diatoms.</title>
        <authorList>
            <person name="Roberts W.R."/>
            <person name="Alverson A.J."/>
        </authorList>
    </citation>
    <scope>NUCLEOTIDE SEQUENCE [LARGE SCALE GENOMIC DNA]</scope>
    <source>
        <strain evidence="6 7">AJA010-31</strain>
    </source>
</reference>
<keyword evidence="2" id="KW-0808">Transferase</keyword>
<dbReference type="InterPro" id="IPR019614">
    <property type="entry name" value="SAM-dep_methyl-trfase"/>
</dbReference>
<dbReference type="PANTHER" id="PTHR43042:SF3">
    <property type="entry name" value="RIBOSOMAL RNA LARGE SUBUNIT METHYLTRANSFERASE YWBD-RELATED"/>
    <property type="match status" value="1"/>
</dbReference>
<keyword evidence="1" id="KW-0489">Methyltransferase</keyword>
<dbReference type="AlphaFoldDB" id="A0ABD3NXK6"/>
<evidence type="ECO:0000313" key="6">
    <source>
        <dbReference type="EMBL" id="KAL3780278.1"/>
    </source>
</evidence>
<organism evidence="6 7">
    <name type="scientific">Cyclotella atomus</name>
    <dbReference type="NCBI Taxonomy" id="382360"/>
    <lineage>
        <taxon>Eukaryota</taxon>
        <taxon>Sar</taxon>
        <taxon>Stramenopiles</taxon>
        <taxon>Ochrophyta</taxon>
        <taxon>Bacillariophyta</taxon>
        <taxon>Coscinodiscophyceae</taxon>
        <taxon>Thalassiosirophycidae</taxon>
        <taxon>Stephanodiscales</taxon>
        <taxon>Stephanodiscaceae</taxon>
        <taxon>Cyclotella</taxon>
    </lineage>
</organism>
<evidence type="ECO:0000313" key="7">
    <source>
        <dbReference type="Proteomes" id="UP001530400"/>
    </source>
</evidence>
<evidence type="ECO:0000256" key="4">
    <source>
        <dbReference type="SAM" id="SignalP"/>
    </source>
</evidence>
<dbReference type="CDD" id="cd02440">
    <property type="entry name" value="AdoMet_MTases"/>
    <property type="match status" value="1"/>
</dbReference>